<comment type="caution">
    <text evidence="2">The sequence shown here is derived from an EMBL/GenBank/DDBJ whole genome shotgun (WGS) entry which is preliminary data.</text>
</comment>
<evidence type="ECO:0000313" key="3">
    <source>
        <dbReference type="Proteomes" id="UP001283361"/>
    </source>
</evidence>
<keyword evidence="3" id="KW-1185">Reference proteome</keyword>
<dbReference type="EMBL" id="JAWDGP010006085">
    <property type="protein sequence ID" value="KAK3747428.1"/>
    <property type="molecule type" value="Genomic_DNA"/>
</dbReference>
<gene>
    <name evidence="2" type="ORF">RRG08_015540</name>
</gene>
<feature type="region of interest" description="Disordered" evidence="1">
    <location>
        <begin position="52"/>
        <end position="77"/>
    </location>
</feature>
<evidence type="ECO:0000256" key="1">
    <source>
        <dbReference type="SAM" id="MobiDB-lite"/>
    </source>
</evidence>
<dbReference type="AlphaFoldDB" id="A0AAE0YKL4"/>
<reference evidence="2" key="1">
    <citation type="journal article" date="2023" name="G3 (Bethesda)">
        <title>A reference genome for the long-term kleptoplast-retaining sea slug Elysia crispata morphotype clarki.</title>
        <authorList>
            <person name="Eastman K.E."/>
            <person name="Pendleton A.L."/>
            <person name="Shaikh M.A."/>
            <person name="Suttiyut T."/>
            <person name="Ogas R."/>
            <person name="Tomko P."/>
            <person name="Gavelis G."/>
            <person name="Widhalm J.R."/>
            <person name="Wisecaver J.H."/>
        </authorList>
    </citation>
    <scope>NUCLEOTIDE SEQUENCE</scope>
    <source>
        <strain evidence="2">ECLA1</strain>
    </source>
</reference>
<accession>A0AAE0YKL4</accession>
<protein>
    <submittedName>
        <fullName evidence="2">Uncharacterized protein</fullName>
    </submittedName>
</protein>
<proteinExistence type="predicted"/>
<evidence type="ECO:0000313" key="2">
    <source>
        <dbReference type="EMBL" id="KAK3747428.1"/>
    </source>
</evidence>
<organism evidence="2 3">
    <name type="scientific">Elysia crispata</name>
    <name type="common">lettuce slug</name>
    <dbReference type="NCBI Taxonomy" id="231223"/>
    <lineage>
        <taxon>Eukaryota</taxon>
        <taxon>Metazoa</taxon>
        <taxon>Spiralia</taxon>
        <taxon>Lophotrochozoa</taxon>
        <taxon>Mollusca</taxon>
        <taxon>Gastropoda</taxon>
        <taxon>Heterobranchia</taxon>
        <taxon>Euthyneura</taxon>
        <taxon>Panpulmonata</taxon>
        <taxon>Sacoglossa</taxon>
        <taxon>Placobranchoidea</taxon>
        <taxon>Plakobranchidae</taxon>
        <taxon>Elysia</taxon>
    </lineage>
</organism>
<dbReference type="Proteomes" id="UP001283361">
    <property type="component" value="Unassembled WGS sequence"/>
</dbReference>
<name>A0AAE0YKL4_9GAST</name>
<sequence>MTQNSSRADVKRSRRLESCEVRGSLEQDWGLDWGPAWCDSWFGRPALSKTSTLLSREPGKPAASPLTPGEGQRWRVPSRSEEISAPDWGWSLHQARPLQQIFRQKSILHLWTACSCNLWLGARDRQQRMMHGDYPLVVAAVAAAASSLTASDGAARHTQQQSYISATHRLEMIYAGTRLNSLV</sequence>